<evidence type="ECO:0000256" key="1">
    <source>
        <dbReference type="ARBA" id="ARBA00022801"/>
    </source>
</evidence>
<sequence length="417" mass="44940">MDPHYPRPRRRAAVAAFLAAALIIAAALGLPRAVAHSSPSGSAGPVSFTLPAPTGPEQIGTLEMQLVDRGRIDPWAEDGGPRELMINIWYPARHVSSAPPTPYLSARVASYLNQTTGELGIAKDAVDFVGAVSHAQTRAPIAEAGPRPTLIYSPGGGMSRALGTTLVEDLVSHGYVVVTVDSTYQAPAEFPDGLRMPARGVDMKLALAERVRDIRFVIDQLSRLRAGDNPDVQLRSLPAGLRYQLDLDRIGMFGHSMGGFASAETMRADHRVRAGANLDGSMGETYRASTGMPLSGPFLLIGAGRDGETNQQHTHREAPDWASYWSLMTGWKRDLYLPEGEHMSFTDLPSILSGVSADVDLDQQAVRDAIGTVDPDLALMAQRRYLKAFFHLQLSGQPTTIFEHVPAELATTAELIS</sequence>
<dbReference type="Proteomes" id="UP001209083">
    <property type="component" value="Chromosome"/>
</dbReference>
<gene>
    <name evidence="4" type="ORF">LWF01_01590</name>
</gene>
<dbReference type="RefSeq" id="WP_349639287.1">
    <property type="nucleotide sequence ID" value="NZ_CP090958.1"/>
</dbReference>
<dbReference type="Gene3D" id="3.40.50.1820">
    <property type="entry name" value="alpha/beta hydrolase"/>
    <property type="match status" value="1"/>
</dbReference>
<evidence type="ECO:0000256" key="2">
    <source>
        <dbReference type="ARBA" id="ARBA00022963"/>
    </source>
</evidence>
<organism evidence="4 5">
    <name type="scientific">Saxibacter everestensis</name>
    <dbReference type="NCBI Taxonomy" id="2909229"/>
    <lineage>
        <taxon>Bacteria</taxon>
        <taxon>Bacillati</taxon>
        <taxon>Actinomycetota</taxon>
        <taxon>Actinomycetes</taxon>
        <taxon>Micrococcales</taxon>
        <taxon>Brevibacteriaceae</taxon>
        <taxon>Saxibacter</taxon>
    </lineage>
</organism>
<accession>A0ABY8QTZ4</accession>
<dbReference type="SUPFAM" id="SSF53474">
    <property type="entry name" value="alpha/beta-Hydrolases"/>
    <property type="match status" value="1"/>
</dbReference>
<evidence type="ECO:0000313" key="4">
    <source>
        <dbReference type="EMBL" id="WGW12487.1"/>
    </source>
</evidence>
<evidence type="ECO:0000313" key="5">
    <source>
        <dbReference type="Proteomes" id="UP001209083"/>
    </source>
</evidence>
<evidence type="ECO:0000256" key="3">
    <source>
        <dbReference type="ARBA" id="ARBA00023098"/>
    </source>
</evidence>
<protein>
    <recommendedName>
        <fullName evidence="6">Lipase</fullName>
    </recommendedName>
</protein>
<keyword evidence="2" id="KW-0442">Lipid degradation</keyword>
<reference evidence="4 5" key="1">
    <citation type="submission" date="2023-05" db="EMBL/GenBank/DDBJ databases">
        <title>Lithophilousrod everest ZFBP1038 complete genpme.</title>
        <authorList>
            <person name="Tian M."/>
        </authorList>
    </citation>
    <scope>NUCLEOTIDE SEQUENCE [LARGE SCALE GENOMIC DNA]</scope>
    <source>
        <strain evidence="4 5">ZFBP1038</strain>
    </source>
</reference>
<dbReference type="PANTHER" id="PTHR10272">
    <property type="entry name" value="PLATELET-ACTIVATING FACTOR ACETYLHYDROLASE"/>
    <property type="match status" value="1"/>
</dbReference>
<proteinExistence type="predicted"/>
<keyword evidence="5" id="KW-1185">Reference proteome</keyword>
<dbReference type="InterPro" id="IPR029058">
    <property type="entry name" value="AB_hydrolase_fold"/>
</dbReference>
<keyword evidence="3" id="KW-0443">Lipid metabolism</keyword>
<keyword evidence="1" id="KW-0378">Hydrolase</keyword>
<dbReference type="PANTHER" id="PTHR10272:SF0">
    <property type="entry name" value="PLATELET-ACTIVATING FACTOR ACETYLHYDROLASE"/>
    <property type="match status" value="1"/>
</dbReference>
<evidence type="ECO:0008006" key="6">
    <source>
        <dbReference type="Google" id="ProtNLM"/>
    </source>
</evidence>
<dbReference type="EMBL" id="CP090958">
    <property type="protein sequence ID" value="WGW12487.1"/>
    <property type="molecule type" value="Genomic_DNA"/>
</dbReference>
<name>A0ABY8QTZ4_9MICO</name>